<sequence>MTLNWIGKHAPKKILRLLRVFFGAFYDPLKQITVFSGKITD</sequence>
<dbReference type="AlphaFoldDB" id="C0EG18"/>
<name>C0EG18_9FIRM</name>
<evidence type="ECO:0000313" key="1">
    <source>
        <dbReference type="EMBL" id="EEG29539.1"/>
    </source>
</evidence>
<comment type="caution">
    <text evidence="1">The sequence shown here is derived from an EMBL/GenBank/DDBJ whole genome shotgun (WGS) entry which is preliminary data.</text>
</comment>
<accession>C0EG18</accession>
<organism evidence="1 2">
    <name type="scientific">[Clostridium] methylpentosum DSM 5476</name>
    <dbReference type="NCBI Taxonomy" id="537013"/>
    <lineage>
        <taxon>Bacteria</taxon>
        <taxon>Bacillati</taxon>
        <taxon>Bacillota</taxon>
        <taxon>Clostridia</taxon>
        <taxon>Eubacteriales</taxon>
        <taxon>Oscillospiraceae</taxon>
        <taxon>Oscillospiraceae incertae sedis</taxon>
    </lineage>
</organism>
<keyword evidence="2" id="KW-1185">Reference proteome</keyword>
<reference evidence="1 2" key="2">
    <citation type="submission" date="2009-02" db="EMBL/GenBank/DDBJ databases">
        <title>Draft genome sequence of Clostridium methylpentosum (DSM 5476).</title>
        <authorList>
            <person name="Sudarsanam P."/>
            <person name="Ley R."/>
            <person name="Guruge J."/>
            <person name="Turnbaugh P.J."/>
            <person name="Mahowald M."/>
            <person name="Liep D."/>
            <person name="Gordon J."/>
        </authorList>
    </citation>
    <scope>NUCLEOTIDE SEQUENCE [LARGE SCALE GENOMIC DNA]</scope>
    <source>
        <strain evidence="1 2">DSM 5476</strain>
    </source>
</reference>
<gene>
    <name evidence="1" type="ORF">CLOSTMETH_02810</name>
</gene>
<dbReference type="HOGENOM" id="CLU_3268126_0_0_9"/>
<dbReference type="EMBL" id="ACEC01000095">
    <property type="protein sequence ID" value="EEG29539.1"/>
    <property type="molecule type" value="Genomic_DNA"/>
</dbReference>
<protein>
    <submittedName>
        <fullName evidence="1">Uncharacterized protein</fullName>
    </submittedName>
</protein>
<reference evidence="1 2" key="1">
    <citation type="submission" date="2009-01" db="EMBL/GenBank/DDBJ databases">
        <authorList>
            <person name="Fulton L."/>
            <person name="Clifton S."/>
            <person name="Fulton B."/>
            <person name="Xu J."/>
            <person name="Minx P."/>
            <person name="Pepin K.H."/>
            <person name="Johnson M."/>
            <person name="Bhonagiri V."/>
            <person name="Nash W.E."/>
            <person name="Mardis E.R."/>
            <person name="Wilson R.K."/>
        </authorList>
    </citation>
    <scope>NUCLEOTIDE SEQUENCE [LARGE SCALE GENOMIC DNA]</scope>
    <source>
        <strain evidence="1 2">DSM 5476</strain>
    </source>
</reference>
<proteinExistence type="predicted"/>
<dbReference type="STRING" id="537013.CLOSTMETH_02810"/>
<evidence type="ECO:0000313" key="2">
    <source>
        <dbReference type="Proteomes" id="UP000003340"/>
    </source>
</evidence>
<dbReference type="Proteomes" id="UP000003340">
    <property type="component" value="Unassembled WGS sequence"/>
</dbReference>